<evidence type="ECO:0000313" key="1">
    <source>
        <dbReference type="Proteomes" id="UP000694846"/>
    </source>
</evidence>
<dbReference type="GeneID" id="112692640"/>
<dbReference type="Proteomes" id="UP000694846">
    <property type="component" value="Unplaced"/>
</dbReference>
<reference evidence="2" key="1">
    <citation type="submission" date="2025-08" db="UniProtKB">
        <authorList>
            <consortium name="RefSeq"/>
        </authorList>
    </citation>
    <scope>IDENTIFICATION</scope>
    <source>
        <tissue evidence="2">Whole body</tissue>
    </source>
</reference>
<organism evidence="1 2">
    <name type="scientific">Sipha flava</name>
    <name type="common">yellow sugarcane aphid</name>
    <dbReference type="NCBI Taxonomy" id="143950"/>
    <lineage>
        <taxon>Eukaryota</taxon>
        <taxon>Metazoa</taxon>
        <taxon>Ecdysozoa</taxon>
        <taxon>Arthropoda</taxon>
        <taxon>Hexapoda</taxon>
        <taxon>Insecta</taxon>
        <taxon>Pterygota</taxon>
        <taxon>Neoptera</taxon>
        <taxon>Paraneoptera</taxon>
        <taxon>Hemiptera</taxon>
        <taxon>Sternorrhyncha</taxon>
        <taxon>Aphidomorpha</taxon>
        <taxon>Aphidoidea</taxon>
        <taxon>Aphididae</taxon>
        <taxon>Sipha</taxon>
    </lineage>
</organism>
<protein>
    <submittedName>
        <fullName evidence="2">Uncharacterized protein LOC112692640</fullName>
    </submittedName>
</protein>
<keyword evidence="1" id="KW-1185">Reference proteome</keyword>
<accession>A0A8B8GL46</accession>
<sequence>MTQIMNKITTKLNEVKRSILPRTFPVKTLRKYESAINRLRIGYTRTFNEKRGPSPTCICCRVPLTFILTECRACNTERVELRISLYLDEILSPEPDNVVKLSQFLTETHLINLL</sequence>
<name>A0A8B8GL46_9HEMI</name>
<dbReference type="RefSeq" id="XP_025423152.1">
    <property type="nucleotide sequence ID" value="XM_025567367.1"/>
</dbReference>
<gene>
    <name evidence="2" type="primary">LOC112692640</name>
</gene>
<evidence type="ECO:0000313" key="2">
    <source>
        <dbReference type="RefSeq" id="XP_025423152.1"/>
    </source>
</evidence>
<proteinExistence type="predicted"/>
<dbReference type="AlphaFoldDB" id="A0A8B8GL46"/>